<evidence type="ECO:0000313" key="10">
    <source>
        <dbReference type="EMBL" id="MDN7225673.1"/>
    </source>
</evidence>
<evidence type="ECO:0000256" key="5">
    <source>
        <dbReference type="ARBA" id="ARBA00022741"/>
    </source>
</evidence>
<evidence type="ECO:0000256" key="8">
    <source>
        <dbReference type="ARBA" id="ARBA00023136"/>
    </source>
</evidence>
<dbReference type="PANTHER" id="PTHR43553">
    <property type="entry name" value="HEAVY METAL TRANSPORTER"/>
    <property type="match status" value="1"/>
</dbReference>
<dbReference type="EMBL" id="JAUJWW010000001">
    <property type="protein sequence ID" value="MDN7225673.1"/>
    <property type="molecule type" value="Genomic_DNA"/>
</dbReference>
<protein>
    <submittedName>
        <fullName evidence="10">ATP-binding cassette domain-containing protein</fullName>
    </submittedName>
</protein>
<dbReference type="CDD" id="cd03225">
    <property type="entry name" value="ABC_cobalt_CbiO_domain1"/>
    <property type="match status" value="2"/>
</dbReference>
<dbReference type="PROSITE" id="PS00211">
    <property type="entry name" value="ABC_TRANSPORTER_1"/>
    <property type="match status" value="1"/>
</dbReference>
<dbReference type="InterPro" id="IPR017871">
    <property type="entry name" value="ABC_transporter-like_CS"/>
</dbReference>
<dbReference type="InterPro" id="IPR015856">
    <property type="entry name" value="ABC_transpr_CbiO/EcfA_su"/>
</dbReference>
<comment type="similarity">
    <text evidence="2">Belongs to the ABC transporter superfamily.</text>
</comment>
<evidence type="ECO:0000256" key="2">
    <source>
        <dbReference type="ARBA" id="ARBA00005417"/>
    </source>
</evidence>
<dbReference type="Pfam" id="PF00005">
    <property type="entry name" value="ABC_tran"/>
    <property type="match status" value="2"/>
</dbReference>
<dbReference type="PANTHER" id="PTHR43553:SF19">
    <property type="entry name" value="HMP_THIAMINE IMPORT ATP-BINDING PROTEIN YKOD-RELATED"/>
    <property type="match status" value="1"/>
</dbReference>
<sequence>MPAQKKVMPVHEPVFSLKNTHFRFPDDQENTLKDLTFDIFPGERVVISGPSGSGKSTLLYLLNRLYPLNCDGILSGSIRMFGKRAEDYTPGEINYRVATVFQDPDSQFCMPTVEAELAFTLENLHVPFTEMESRITDVLSLTELTPMRHAVIQSLSGGMKQRVATACALIMKPEVLLLDEPISHLDPYTAKQFITWLDRLQKQFGLTVVAVEHRLDLWESFFDRGIQLDKDGRILADQRFVQRAAMTFPRRVTSLREPFSLRVSGLSTSVNGKSLLHPLSFSVKRGEVTVVAGPNGSGKSTLLKTLCGIYKSSGGTVESDGLGYVPQSPEYLFLTQRIKDEIAYSASSTPAEVQNLMERLRLTDIQNAHPFAVSHGQKRRVAIAAMLADKRQVLLMDEPTSGQDAAALQALARLIAERANEGISILIVTHDMEFAAAVADFILLIKDGRLTGKFACKELWANEELLESHHLLVPKGVKLRAESFA</sequence>
<evidence type="ECO:0000256" key="1">
    <source>
        <dbReference type="ARBA" id="ARBA00004202"/>
    </source>
</evidence>
<evidence type="ECO:0000256" key="6">
    <source>
        <dbReference type="ARBA" id="ARBA00022840"/>
    </source>
</evidence>
<feature type="domain" description="ABC transporter" evidence="9">
    <location>
        <begin position="15"/>
        <end position="256"/>
    </location>
</feature>
<name>A0ABT8MLD3_9BACL</name>
<dbReference type="RefSeq" id="WP_300980964.1">
    <property type="nucleotide sequence ID" value="NZ_CP129238.1"/>
</dbReference>
<dbReference type="InterPro" id="IPR027417">
    <property type="entry name" value="P-loop_NTPase"/>
</dbReference>
<keyword evidence="4" id="KW-1003">Cell membrane</keyword>
<keyword evidence="3" id="KW-0813">Transport</keyword>
<keyword evidence="6 10" id="KW-0067">ATP-binding</keyword>
<dbReference type="SMART" id="SM00382">
    <property type="entry name" value="AAA"/>
    <property type="match status" value="2"/>
</dbReference>
<feature type="domain" description="ABC transporter" evidence="9">
    <location>
        <begin position="261"/>
        <end position="472"/>
    </location>
</feature>
<gene>
    <name evidence="10" type="ORF">QWY15_00080</name>
</gene>
<evidence type="ECO:0000256" key="4">
    <source>
        <dbReference type="ARBA" id="ARBA00022475"/>
    </source>
</evidence>
<keyword evidence="5" id="KW-0547">Nucleotide-binding</keyword>
<dbReference type="PROSITE" id="PS50893">
    <property type="entry name" value="ABC_TRANSPORTER_2"/>
    <property type="match status" value="2"/>
</dbReference>
<reference evidence="10 11" key="1">
    <citation type="submission" date="2023-06" db="EMBL/GenBank/DDBJ databases">
        <title>Novel species in genus Planococcus.</title>
        <authorList>
            <person name="Ning S."/>
        </authorList>
    </citation>
    <scope>NUCLEOTIDE SEQUENCE [LARGE SCALE GENOMIC DNA]</scope>
    <source>
        <strain evidence="10 11">N064</strain>
    </source>
</reference>
<dbReference type="Proteomes" id="UP001172054">
    <property type="component" value="Unassembled WGS sequence"/>
</dbReference>
<dbReference type="InterPro" id="IPR003593">
    <property type="entry name" value="AAA+_ATPase"/>
</dbReference>
<comment type="subcellular location">
    <subcellularLocation>
        <location evidence="1">Cell membrane</location>
        <topology evidence="1">Peripheral membrane protein</topology>
    </subcellularLocation>
</comment>
<evidence type="ECO:0000256" key="7">
    <source>
        <dbReference type="ARBA" id="ARBA00022967"/>
    </source>
</evidence>
<keyword evidence="7" id="KW-1278">Translocase</keyword>
<organism evidence="10 11">
    <name type="scientific">Planococcus liqunii</name>
    <dbReference type="NCBI Taxonomy" id="3058394"/>
    <lineage>
        <taxon>Bacteria</taxon>
        <taxon>Bacillati</taxon>
        <taxon>Bacillota</taxon>
        <taxon>Bacilli</taxon>
        <taxon>Bacillales</taxon>
        <taxon>Caryophanaceae</taxon>
        <taxon>Planococcus</taxon>
    </lineage>
</organism>
<evidence type="ECO:0000256" key="3">
    <source>
        <dbReference type="ARBA" id="ARBA00022448"/>
    </source>
</evidence>
<dbReference type="GO" id="GO:0005524">
    <property type="term" value="F:ATP binding"/>
    <property type="evidence" value="ECO:0007669"/>
    <property type="project" value="UniProtKB-KW"/>
</dbReference>
<proteinExistence type="inferred from homology"/>
<evidence type="ECO:0000313" key="11">
    <source>
        <dbReference type="Proteomes" id="UP001172054"/>
    </source>
</evidence>
<dbReference type="Gene3D" id="3.40.50.300">
    <property type="entry name" value="P-loop containing nucleotide triphosphate hydrolases"/>
    <property type="match status" value="2"/>
</dbReference>
<dbReference type="InterPro" id="IPR050095">
    <property type="entry name" value="ECF_ABC_transporter_ATP-bd"/>
</dbReference>
<keyword evidence="11" id="KW-1185">Reference proteome</keyword>
<keyword evidence="8" id="KW-0472">Membrane</keyword>
<accession>A0ABT8MLD3</accession>
<evidence type="ECO:0000259" key="9">
    <source>
        <dbReference type="PROSITE" id="PS50893"/>
    </source>
</evidence>
<dbReference type="SUPFAM" id="SSF52540">
    <property type="entry name" value="P-loop containing nucleoside triphosphate hydrolases"/>
    <property type="match status" value="2"/>
</dbReference>
<comment type="caution">
    <text evidence="10">The sequence shown here is derived from an EMBL/GenBank/DDBJ whole genome shotgun (WGS) entry which is preliminary data.</text>
</comment>
<dbReference type="InterPro" id="IPR003439">
    <property type="entry name" value="ABC_transporter-like_ATP-bd"/>
</dbReference>